<dbReference type="EMBL" id="PFFQ01000018">
    <property type="protein sequence ID" value="PIW17930.1"/>
    <property type="molecule type" value="Genomic_DNA"/>
</dbReference>
<dbReference type="PANTHER" id="PTHR39639:SF1">
    <property type="entry name" value="DUF262 DOMAIN-CONTAINING PROTEIN"/>
    <property type="match status" value="1"/>
</dbReference>
<gene>
    <name evidence="3" type="ORF">COW36_06930</name>
</gene>
<dbReference type="Proteomes" id="UP000231019">
    <property type="component" value="Unassembled WGS sequence"/>
</dbReference>
<dbReference type="Pfam" id="PF03235">
    <property type="entry name" value="GmrSD_N"/>
    <property type="match status" value="1"/>
</dbReference>
<reference evidence="3 4" key="1">
    <citation type="submission" date="2017-09" db="EMBL/GenBank/DDBJ databases">
        <title>Depth-based differentiation of microbial function through sediment-hosted aquifers and enrichment of novel symbionts in the deep terrestrial subsurface.</title>
        <authorList>
            <person name="Probst A.J."/>
            <person name="Ladd B."/>
            <person name="Jarett J.K."/>
            <person name="Geller-Mcgrath D.E."/>
            <person name="Sieber C.M."/>
            <person name="Emerson J.B."/>
            <person name="Anantharaman K."/>
            <person name="Thomas B.C."/>
            <person name="Malmstrom R."/>
            <person name="Stieglmeier M."/>
            <person name="Klingl A."/>
            <person name="Woyke T."/>
            <person name="Ryan C.M."/>
            <person name="Banfield J.F."/>
        </authorList>
    </citation>
    <scope>NUCLEOTIDE SEQUENCE [LARGE SCALE GENOMIC DNA]</scope>
    <source>
        <strain evidence="3">CG17_big_fil_post_rev_8_21_14_2_50_48_46</strain>
    </source>
</reference>
<comment type="caution">
    <text evidence="3">The sequence shown here is derived from an EMBL/GenBank/DDBJ whole genome shotgun (WGS) entry which is preliminary data.</text>
</comment>
<evidence type="ECO:0000256" key="1">
    <source>
        <dbReference type="SAM" id="Coils"/>
    </source>
</evidence>
<proteinExistence type="predicted"/>
<sequence length="392" mass="46294">MNSFNDEMLLDEDEIGIEEDDDLNFSNTEMFSKAVIWGTDWTAETIINQLNKKNIKIDPNFQRRDAWNANQKSLFIESLILGIPVPPIILAEKKEQKNSFIVIDGKQRLLSLIQFSANDDSDFEQLKLSKLKILKELNGLSYSDIEKKSDLYDYQTQFDNQTIRTVVIRNWQNEDYLYTIFHRLNTGSMKLNSQELRQALYPGDFVYYADDFSIQSTQLQSILKNKQPDKRMRDIELLLRYFAFKKFIASYDGNLKDILDKTWKNLNDNWESDKENIKKEAEELNNAIDFVFEIFGEKSAFSKYLNGEFKNSLNRGVFDIMVYYFSQNDIRIKLENKKNDVKALFIQLCEKPKFLRTIEYSVKGLEQVRTRFDFWREGLSGLLGEELHKIWD</sequence>
<dbReference type="AlphaFoldDB" id="A0A2M7G784"/>
<evidence type="ECO:0000313" key="4">
    <source>
        <dbReference type="Proteomes" id="UP000231019"/>
    </source>
</evidence>
<name>A0A2M7G784_9BACT</name>
<accession>A0A2M7G784</accession>
<keyword evidence="1" id="KW-0175">Coiled coil</keyword>
<dbReference type="InterPro" id="IPR004919">
    <property type="entry name" value="GmrSD_N"/>
</dbReference>
<organism evidence="3 4">
    <name type="scientific">bacterium (Candidatus Blackallbacteria) CG17_big_fil_post_rev_8_21_14_2_50_48_46</name>
    <dbReference type="NCBI Taxonomy" id="2014261"/>
    <lineage>
        <taxon>Bacteria</taxon>
        <taxon>Candidatus Blackallbacteria</taxon>
    </lineage>
</organism>
<feature type="coiled-coil region" evidence="1">
    <location>
        <begin position="267"/>
        <end position="294"/>
    </location>
</feature>
<protein>
    <recommendedName>
        <fullName evidence="2">GmrSD restriction endonucleases N-terminal domain-containing protein</fullName>
    </recommendedName>
</protein>
<evidence type="ECO:0000259" key="2">
    <source>
        <dbReference type="Pfam" id="PF03235"/>
    </source>
</evidence>
<feature type="domain" description="GmrSD restriction endonucleases N-terminal" evidence="2">
    <location>
        <begin position="50"/>
        <end position="201"/>
    </location>
</feature>
<evidence type="ECO:0000313" key="3">
    <source>
        <dbReference type="EMBL" id="PIW17930.1"/>
    </source>
</evidence>
<dbReference type="PANTHER" id="PTHR39639">
    <property type="entry name" value="CHROMOSOME 16, WHOLE GENOME SHOTGUN SEQUENCE"/>
    <property type="match status" value="1"/>
</dbReference>